<accession>A0A7S8IYP3</accession>
<dbReference type="AlphaFoldDB" id="A0A7S8IYP3"/>
<evidence type="ECO:0000256" key="2">
    <source>
        <dbReference type="SAM" id="SignalP"/>
    </source>
</evidence>
<organism evidence="3 4">
    <name type="scientific">Candidatus Nitrospira kreftii</name>
    <dbReference type="NCBI Taxonomy" id="2652173"/>
    <lineage>
        <taxon>Bacteria</taxon>
        <taxon>Pseudomonadati</taxon>
        <taxon>Nitrospirota</taxon>
        <taxon>Nitrospiria</taxon>
        <taxon>Nitrospirales</taxon>
        <taxon>Nitrospiraceae</taxon>
        <taxon>Nitrospira</taxon>
    </lineage>
</organism>
<evidence type="ECO:0000313" key="3">
    <source>
        <dbReference type="EMBL" id="QPD04262.1"/>
    </source>
</evidence>
<keyword evidence="2" id="KW-0732">Signal</keyword>
<dbReference type="KEGG" id="nkf:Nkreftii_002036"/>
<gene>
    <name evidence="3" type="ORF">Nkreftii_002036</name>
</gene>
<proteinExistence type="predicted"/>
<evidence type="ECO:0000256" key="1">
    <source>
        <dbReference type="SAM" id="MobiDB-lite"/>
    </source>
</evidence>
<feature type="signal peptide" evidence="2">
    <location>
        <begin position="1"/>
        <end position="29"/>
    </location>
</feature>
<reference evidence="3 4" key="1">
    <citation type="journal article" date="2020" name="ISME J.">
        <title>Enrichment and physiological characterization of a novel comammox Nitrospira indicates ammonium inhibition of complete nitrification.</title>
        <authorList>
            <person name="Sakoula D."/>
            <person name="Koch H."/>
            <person name="Frank J."/>
            <person name="Jetten M.S.M."/>
            <person name="van Kessel M.A.H.J."/>
            <person name="Lucker S."/>
        </authorList>
    </citation>
    <scope>NUCLEOTIDE SEQUENCE [LARGE SCALE GENOMIC DNA]</scope>
    <source>
        <strain evidence="3">Comreactor17</strain>
    </source>
</reference>
<evidence type="ECO:0000313" key="4">
    <source>
        <dbReference type="Proteomes" id="UP000593737"/>
    </source>
</evidence>
<dbReference type="EMBL" id="CP047423">
    <property type="protein sequence ID" value="QPD04262.1"/>
    <property type="molecule type" value="Genomic_DNA"/>
</dbReference>
<feature type="chain" id="PRO_5032287649" description="DUF5666 domain-containing protein" evidence="2">
    <location>
        <begin position="30"/>
        <end position="125"/>
    </location>
</feature>
<feature type="compositionally biased region" description="Low complexity" evidence="1">
    <location>
        <begin position="38"/>
        <end position="52"/>
    </location>
</feature>
<evidence type="ECO:0008006" key="5">
    <source>
        <dbReference type="Google" id="ProtNLM"/>
    </source>
</evidence>
<name>A0A7S8IYP3_9BACT</name>
<sequence>MNKDHQKFHFATIGGLTAMLLAAPSFTMAGQQHEKKAAAASPSSPTESHSPAVAHQSNNKPGPAWRTIGGTVKHMKDTMYTIEDYDGNQVQLFVSRETKQMGGRKKVGDHVRAEITHSGFANSIQ</sequence>
<feature type="region of interest" description="Disordered" evidence="1">
    <location>
        <begin position="29"/>
        <end position="70"/>
    </location>
</feature>
<dbReference type="Proteomes" id="UP000593737">
    <property type="component" value="Chromosome"/>
</dbReference>
<protein>
    <recommendedName>
        <fullName evidence="5">DUF5666 domain-containing protein</fullName>
    </recommendedName>
</protein>